<feature type="non-terminal residue" evidence="1">
    <location>
        <position position="1"/>
    </location>
</feature>
<organism evidence="1 2">
    <name type="scientific">Haloarcula marismortui ATCC 33799</name>
    <dbReference type="NCBI Taxonomy" id="662475"/>
    <lineage>
        <taxon>Archaea</taxon>
        <taxon>Methanobacteriati</taxon>
        <taxon>Methanobacteriota</taxon>
        <taxon>Stenosarchaea group</taxon>
        <taxon>Halobacteria</taxon>
        <taxon>Halobacteriales</taxon>
        <taxon>Haloarculaceae</taxon>
        <taxon>Haloarcula</taxon>
    </lineage>
</organism>
<sequence length="51" mass="5819">EFIDGLSPTPLGRAVTRHFLAPDESFQLLDGIRKGQHPYEIVADMELRDEH</sequence>
<accession>M0L0A5</accession>
<name>M0L0A5_9EURY</name>
<evidence type="ECO:0000313" key="1">
    <source>
        <dbReference type="EMBL" id="EMA25445.1"/>
    </source>
</evidence>
<comment type="caution">
    <text evidence="1">The sequence shown here is derived from an EMBL/GenBank/DDBJ whole genome shotgun (WGS) entry which is preliminary data.</text>
</comment>
<evidence type="ECO:0000313" key="2">
    <source>
        <dbReference type="Proteomes" id="UP000011687"/>
    </source>
</evidence>
<proteinExistence type="predicted"/>
<dbReference type="EMBL" id="AOLS01000010">
    <property type="protein sequence ID" value="EMA25445.1"/>
    <property type="molecule type" value="Genomic_DNA"/>
</dbReference>
<gene>
    <name evidence="1" type="ORF">C435_01490</name>
</gene>
<dbReference type="Proteomes" id="UP000011687">
    <property type="component" value="Unassembled WGS sequence"/>
</dbReference>
<dbReference type="AlphaFoldDB" id="M0L0A5"/>
<reference evidence="1 2" key="1">
    <citation type="journal article" date="2014" name="PLoS Genet.">
        <title>Phylogenetically driven sequencing of extremely halophilic archaea reveals strategies for static and dynamic osmo-response.</title>
        <authorList>
            <person name="Becker E.A."/>
            <person name="Seitzer P.M."/>
            <person name="Tritt A."/>
            <person name="Larsen D."/>
            <person name="Krusor M."/>
            <person name="Yao A.I."/>
            <person name="Wu D."/>
            <person name="Madern D."/>
            <person name="Eisen J.A."/>
            <person name="Darling A.E."/>
            <person name="Facciotti M.T."/>
        </authorList>
    </citation>
    <scope>NUCLEOTIDE SEQUENCE [LARGE SCALE GENOMIC DNA]</scope>
    <source>
        <strain evidence="1 2">ATCC 33799</strain>
    </source>
</reference>
<keyword evidence="2" id="KW-1185">Reference proteome</keyword>
<protein>
    <submittedName>
        <fullName evidence="1">Rad24a/uvrB domain-containing protein</fullName>
    </submittedName>
</protein>
<dbReference type="PATRIC" id="fig|662475.6.peg.287"/>